<dbReference type="SUPFAM" id="SSF51261">
    <property type="entry name" value="Duplicated hybrid motif"/>
    <property type="match status" value="1"/>
</dbReference>
<reference evidence="3 4" key="1">
    <citation type="submission" date="2016-11" db="EMBL/GenBank/DDBJ databases">
        <authorList>
            <person name="Jaros S."/>
            <person name="Januszkiewicz K."/>
            <person name="Wedrychowicz H."/>
        </authorList>
    </citation>
    <scope>NUCLEOTIDE SEQUENCE [LARGE SCALE GENOMIC DNA]</scope>
    <source>
        <strain evidence="3 4">DSM 15212</strain>
    </source>
</reference>
<dbReference type="InterPro" id="IPR050570">
    <property type="entry name" value="Cell_wall_metabolism_enzyme"/>
</dbReference>
<protein>
    <submittedName>
        <fullName evidence="3">Murein DD-endopeptidase MepM and murein hydrolase activator NlpD, contain LysM domain</fullName>
    </submittedName>
</protein>
<evidence type="ECO:0000313" key="3">
    <source>
        <dbReference type="EMBL" id="SHK47347.1"/>
    </source>
</evidence>
<keyword evidence="3" id="KW-0378">Hydrolase</keyword>
<dbReference type="PANTHER" id="PTHR21666:SF289">
    <property type="entry name" value="L-ALA--D-GLU ENDOPEPTIDASE"/>
    <property type="match status" value="1"/>
</dbReference>
<keyword evidence="4" id="KW-1185">Reference proteome</keyword>
<dbReference type="Pfam" id="PF01551">
    <property type="entry name" value="Peptidase_M23"/>
    <property type="match status" value="1"/>
</dbReference>
<proteinExistence type="predicted"/>
<name>A0A1M6SRT2_PARC5</name>
<dbReference type="AlphaFoldDB" id="A0A1M6SRT2"/>
<sequence>MVFHYVLFEFDWDKVKFSKMSKVIKKRIIEKGETYKDILGESDYEGYKELRDYYYKIYDDMADIKTIDDEKEIVYEMCYPIPEGYQFTHYDDFGADRSYGGERNHMGNDIMANIGTPIVAVASGIIEKIGWNELGGWRIGIRDNQNRYWYYAHMKEYAEDMKQGKRVYVGNVIGYVGSSGYGSKGTTGKFADHLHIQIGVEFQEGKLTWVNPYEFLMTLRDNNRKILY</sequence>
<dbReference type="PANTHER" id="PTHR21666">
    <property type="entry name" value="PEPTIDASE-RELATED"/>
    <property type="match status" value="1"/>
</dbReference>
<dbReference type="EMBL" id="FRAG01000068">
    <property type="protein sequence ID" value="SHK47347.1"/>
    <property type="molecule type" value="Genomic_DNA"/>
</dbReference>
<dbReference type="CDD" id="cd12797">
    <property type="entry name" value="M23_peptidase"/>
    <property type="match status" value="1"/>
</dbReference>
<gene>
    <name evidence="3" type="ORF">SAMN02745912_03409</name>
</gene>
<accession>A0A1M6SRT2</accession>
<feature type="domain" description="M23ase beta-sheet core" evidence="2">
    <location>
        <begin position="104"/>
        <end position="199"/>
    </location>
</feature>
<dbReference type="STRING" id="1121301.SAMN02745912_03409"/>
<keyword evidence="1" id="KW-0732">Signal</keyword>
<dbReference type="InterPro" id="IPR016047">
    <property type="entry name" value="M23ase_b-sheet_dom"/>
</dbReference>
<organism evidence="3 4">
    <name type="scientific">Paramaledivibacter caminithermalis (strain DSM 15212 / CIP 107654 / DViRD3)</name>
    <name type="common">Clostridium caminithermale</name>
    <dbReference type="NCBI Taxonomy" id="1121301"/>
    <lineage>
        <taxon>Bacteria</taxon>
        <taxon>Bacillati</taxon>
        <taxon>Bacillota</taxon>
        <taxon>Clostridia</taxon>
        <taxon>Peptostreptococcales</taxon>
        <taxon>Caminicellaceae</taxon>
        <taxon>Paramaledivibacter</taxon>
    </lineage>
</organism>
<evidence type="ECO:0000256" key="1">
    <source>
        <dbReference type="ARBA" id="ARBA00022729"/>
    </source>
</evidence>
<evidence type="ECO:0000313" key="4">
    <source>
        <dbReference type="Proteomes" id="UP000184465"/>
    </source>
</evidence>
<dbReference type="Proteomes" id="UP000184465">
    <property type="component" value="Unassembled WGS sequence"/>
</dbReference>
<dbReference type="InterPro" id="IPR011055">
    <property type="entry name" value="Dup_hybrid_motif"/>
</dbReference>
<dbReference type="Gene3D" id="2.70.70.10">
    <property type="entry name" value="Glucose Permease (Domain IIA)"/>
    <property type="match status" value="1"/>
</dbReference>
<evidence type="ECO:0000259" key="2">
    <source>
        <dbReference type="Pfam" id="PF01551"/>
    </source>
</evidence>
<dbReference type="GO" id="GO:0004222">
    <property type="term" value="F:metalloendopeptidase activity"/>
    <property type="evidence" value="ECO:0007669"/>
    <property type="project" value="TreeGrafter"/>
</dbReference>